<feature type="domain" description="SAND" evidence="11">
    <location>
        <begin position="196"/>
        <end position="274"/>
    </location>
</feature>
<dbReference type="AlphaFoldDB" id="A0AAD3MUJ9"/>
<gene>
    <name evidence="13" type="ORF">AKAME5_001240800</name>
</gene>
<dbReference type="Pfam" id="PF00439">
    <property type="entry name" value="Bromodomain"/>
    <property type="match status" value="1"/>
</dbReference>
<dbReference type="SMART" id="SM00249">
    <property type="entry name" value="PHD"/>
    <property type="match status" value="1"/>
</dbReference>
<evidence type="ECO:0000256" key="1">
    <source>
        <dbReference type="ARBA" id="ARBA00022553"/>
    </source>
</evidence>
<dbReference type="InterPro" id="IPR010919">
    <property type="entry name" value="SAND-like_dom_sf"/>
</dbReference>
<dbReference type="CDD" id="cd04369">
    <property type="entry name" value="Bromodomain"/>
    <property type="match status" value="1"/>
</dbReference>
<dbReference type="GO" id="GO:0003677">
    <property type="term" value="F:DNA binding"/>
    <property type="evidence" value="ECO:0007669"/>
    <property type="project" value="InterPro"/>
</dbReference>
<feature type="compositionally biased region" description="Basic and acidic residues" evidence="8">
    <location>
        <begin position="345"/>
        <end position="355"/>
    </location>
</feature>
<organism evidence="13 14">
    <name type="scientific">Lates japonicus</name>
    <name type="common">Japanese lates</name>
    <dbReference type="NCBI Taxonomy" id="270547"/>
    <lineage>
        <taxon>Eukaryota</taxon>
        <taxon>Metazoa</taxon>
        <taxon>Chordata</taxon>
        <taxon>Craniata</taxon>
        <taxon>Vertebrata</taxon>
        <taxon>Euteleostomi</taxon>
        <taxon>Actinopterygii</taxon>
        <taxon>Neopterygii</taxon>
        <taxon>Teleostei</taxon>
        <taxon>Neoteleostei</taxon>
        <taxon>Acanthomorphata</taxon>
        <taxon>Carangaria</taxon>
        <taxon>Carangaria incertae sedis</taxon>
        <taxon>Centropomidae</taxon>
        <taxon>Lates</taxon>
    </lineage>
</organism>
<feature type="region of interest" description="Disordered" evidence="8">
    <location>
        <begin position="657"/>
        <end position="678"/>
    </location>
</feature>
<dbReference type="Gene3D" id="3.30.40.10">
    <property type="entry name" value="Zinc/RING finger domain, C3HC4 (zinc finger)"/>
    <property type="match status" value="1"/>
</dbReference>
<evidence type="ECO:0000259" key="11">
    <source>
        <dbReference type="PROSITE" id="PS50864"/>
    </source>
</evidence>
<dbReference type="SUPFAM" id="SSF47370">
    <property type="entry name" value="Bromodomain"/>
    <property type="match status" value="1"/>
</dbReference>
<feature type="region of interest" description="Disordered" evidence="8">
    <location>
        <begin position="116"/>
        <end position="186"/>
    </location>
</feature>
<accession>A0AAD3MUJ9</accession>
<dbReference type="PROSITE" id="PS50864">
    <property type="entry name" value="SAND"/>
    <property type="match status" value="2"/>
</dbReference>
<evidence type="ECO:0000256" key="6">
    <source>
        <dbReference type="PROSITE-ProRule" id="PRU00035"/>
    </source>
</evidence>
<feature type="domain" description="PHD-type" evidence="10">
    <location>
        <begin position="454"/>
        <end position="507"/>
    </location>
</feature>
<dbReference type="Pfam" id="PF03172">
    <property type="entry name" value="HSR"/>
    <property type="match status" value="1"/>
</dbReference>
<dbReference type="PROSITE" id="PS50014">
    <property type="entry name" value="BROMODOMAIN_2"/>
    <property type="match status" value="1"/>
</dbReference>
<feature type="compositionally biased region" description="Acidic residues" evidence="8">
    <location>
        <begin position="133"/>
        <end position="142"/>
    </location>
</feature>
<dbReference type="GO" id="GO:0000981">
    <property type="term" value="F:DNA-binding transcription factor activity, RNA polymerase II-specific"/>
    <property type="evidence" value="ECO:0007669"/>
    <property type="project" value="TreeGrafter"/>
</dbReference>
<dbReference type="Pfam" id="PF00628">
    <property type="entry name" value="PHD"/>
    <property type="match status" value="1"/>
</dbReference>
<feature type="region of interest" description="Disordered" evidence="8">
    <location>
        <begin position="305"/>
        <end position="355"/>
    </location>
</feature>
<dbReference type="PRINTS" id="PR00503">
    <property type="entry name" value="BROMODOMAIN"/>
</dbReference>
<evidence type="ECO:0000259" key="9">
    <source>
        <dbReference type="PROSITE" id="PS50014"/>
    </source>
</evidence>
<dbReference type="Gene3D" id="3.10.390.10">
    <property type="entry name" value="SAND domain-like"/>
    <property type="match status" value="2"/>
</dbReference>
<dbReference type="InterPro" id="IPR001487">
    <property type="entry name" value="Bromodomain"/>
</dbReference>
<evidence type="ECO:0000256" key="3">
    <source>
        <dbReference type="ARBA" id="ARBA00022771"/>
    </source>
</evidence>
<dbReference type="EMBL" id="BRZM01000041">
    <property type="protein sequence ID" value="GLD60518.1"/>
    <property type="molecule type" value="Genomic_DNA"/>
</dbReference>
<feature type="compositionally biased region" description="Basic residues" evidence="8">
    <location>
        <begin position="146"/>
        <end position="155"/>
    </location>
</feature>
<dbReference type="SUPFAM" id="SSF57903">
    <property type="entry name" value="FYVE/PHD zinc finger"/>
    <property type="match status" value="1"/>
</dbReference>
<dbReference type="PANTHER" id="PTHR46386">
    <property type="entry name" value="NUCLEAR BODY PROTEIN SP140"/>
    <property type="match status" value="1"/>
</dbReference>
<evidence type="ECO:0000259" key="10">
    <source>
        <dbReference type="PROSITE" id="PS50016"/>
    </source>
</evidence>
<dbReference type="InterPro" id="IPR000770">
    <property type="entry name" value="SAND_dom"/>
</dbReference>
<dbReference type="InterPro" id="IPR044822">
    <property type="entry name" value="Myb_DNA-bind_4"/>
</dbReference>
<feature type="compositionally biased region" description="Acidic residues" evidence="8">
    <location>
        <begin position="306"/>
        <end position="322"/>
    </location>
</feature>
<evidence type="ECO:0000259" key="12">
    <source>
        <dbReference type="PROSITE" id="PS51414"/>
    </source>
</evidence>
<evidence type="ECO:0000313" key="14">
    <source>
        <dbReference type="Proteomes" id="UP001279410"/>
    </source>
</evidence>
<sequence>MDPLYFLESDELLRFFHCHKTVMSCMENPHTFLSQLRDYNLIPEDRYKKVSRMKSKENMKRAIYDILDWLERERSQHISVFWTCVFKDIILNQYPTLRLLRNSLMDGSFHFDKQLPERVEKEETDERKRKELSEDEEKEEEQVNSGKKKRKQRRRSVCDDEEQQPGPSSQLTPGQRRKSKKICFSSPMKKGEKNDYWNWPIYKSHLLVTCGQKEGTLSRDRLAKGEKCILFQKQWLTPNEFETLAGKKSSRNWKLSIRCMGKPLGNLIKEGHLKSASYKKGRHRKESKLANRSLFPSDPIIITVSEGEDDNENEDEEDELENQESQVSSSSEDVTDEDGDTGDQTEQRSEADRDSSKRVFKVTCGDLAGTLHLKRFASGTCGKSIRTETSWLSPVEFVMEASCPPDATWKKDIMCDGKPLSVLIEEKTLMIHSLLCNCRLCSPDDEDRENEKNDDECYICRGEEEEAELVVCDDCPRSFHQKCHLPHVDDAILGDNRQWRCTFCVYQTTQDWRYSDELEVETAVSRQISQHMLECQYLLLCLCRADEERTFALDPCLYLDRYSTVIQTPMWLGNIADKLQEKEYQTVGEFVSDVQLIFTNCASYNRDNPEFLAMGDRLKELFNTLLWSKHEQLTSPSQLPAANLCWELRSRSAHPSAEVDSAAISLPPREKQKAEAMEGDLHGGGGGGGGGDLAAMHVKTEAVDENTSALVLGSQESPACRRGGGGGGVDQTAEELADTELQAATTATPVLLYPVSTDRFFTTSGDGKTYLKIAPASVMPPAPSEKTLPSGSDFSSKAVLCLIEAVGRRWGLYETRERSQLFQSVQEEMASKGHVLPVEKIRRKWNNLIVTYKRVKDRSRETGHAKTSWEFFDLMDATLCDTVGTQIINNKRNKGGNTVSTLPCPLAKIAAKPQLSQPTTIIRPNNDFVMTSALDSVGQGAATSQILSSTAAMTSATTATISPTNAPEVKPLIVLNGDIVTTSIHPASIVPSPSFISSPCFTETASTSPSLGSTSNTDLLNTSRYVSRKAPSFSSGVIPFRLTAAPVSTNQNLLGLASSFPPTSACLTSSAATSLTATTVAGAEGQNQKGNEEQSSTAMLQEILKRQEEQAYLDRVARRRVEAREKRRERREVRMAESLGRIATALELLSSKQDTVIALLQRLADRK</sequence>
<name>A0AAD3MUJ9_LATJO</name>
<reference evidence="13" key="1">
    <citation type="submission" date="2022-08" db="EMBL/GenBank/DDBJ databases">
        <title>Genome sequencing of akame (Lates japonicus).</title>
        <authorList>
            <person name="Hashiguchi Y."/>
            <person name="Takahashi H."/>
        </authorList>
    </citation>
    <scope>NUCLEOTIDE SEQUENCE</scope>
    <source>
        <strain evidence="13">Kochi</strain>
    </source>
</reference>
<dbReference type="InterPro" id="IPR004865">
    <property type="entry name" value="HSR_dom"/>
</dbReference>
<feature type="domain" description="SAND" evidence="11">
    <location>
        <begin position="350"/>
        <end position="430"/>
    </location>
</feature>
<dbReference type="InterPro" id="IPR011011">
    <property type="entry name" value="Znf_FYVE_PHD"/>
</dbReference>
<dbReference type="Gene3D" id="1.10.10.60">
    <property type="entry name" value="Homeodomain-like"/>
    <property type="match status" value="1"/>
</dbReference>
<dbReference type="GO" id="GO:0008270">
    <property type="term" value="F:zinc ion binding"/>
    <property type="evidence" value="ECO:0007669"/>
    <property type="project" value="UniProtKB-KW"/>
</dbReference>
<dbReference type="GO" id="GO:0005634">
    <property type="term" value="C:nucleus"/>
    <property type="evidence" value="ECO:0007669"/>
    <property type="project" value="InterPro"/>
</dbReference>
<keyword evidence="4" id="KW-0862">Zinc</keyword>
<keyword evidence="3 7" id="KW-0863">Zinc-finger</keyword>
<feature type="compositionally biased region" description="Acidic residues" evidence="8">
    <location>
        <begin position="333"/>
        <end position="343"/>
    </location>
</feature>
<dbReference type="PROSITE" id="PS51414">
    <property type="entry name" value="HSR"/>
    <property type="match status" value="1"/>
</dbReference>
<dbReference type="Pfam" id="PF01342">
    <property type="entry name" value="SAND"/>
    <property type="match status" value="2"/>
</dbReference>
<feature type="compositionally biased region" description="Low complexity" evidence="8">
    <location>
        <begin position="323"/>
        <end position="332"/>
    </location>
</feature>
<dbReference type="InterPro" id="IPR036427">
    <property type="entry name" value="Bromodomain-like_sf"/>
</dbReference>
<evidence type="ECO:0000256" key="2">
    <source>
        <dbReference type="ARBA" id="ARBA00022723"/>
    </source>
</evidence>
<keyword evidence="14" id="KW-1185">Reference proteome</keyword>
<dbReference type="PROSITE" id="PS50016">
    <property type="entry name" value="ZF_PHD_2"/>
    <property type="match status" value="1"/>
</dbReference>
<comment type="caution">
    <text evidence="13">The sequence shown here is derived from an EMBL/GenBank/DDBJ whole genome shotgun (WGS) entry which is preliminary data.</text>
</comment>
<feature type="domain" description="Bromo" evidence="9">
    <location>
        <begin position="562"/>
        <end position="612"/>
    </location>
</feature>
<dbReference type="InterPro" id="IPR043563">
    <property type="entry name" value="Sp110/Sp140/Sp140L-like"/>
</dbReference>
<keyword evidence="2" id="KW-0479">Metal-binding</keyword>
<evidence type="ECO:0000256" key="8">
    <source>
        <dbReference type="SAM" id="MobiDB-lite"/>
    </source>
</evidence>
<dbReference type="SUPFAM" id="SSF63763">
    <property type="entry name" value="SAND domain-like"/>
    <property type="match status" value="2"/>
</dbReference>
<feature type="compositionally biased region" description="Basic and acidic residues" evidence="8">
    <location>
        <begin position="668"/>
        <end position="678"/>
    </location>
</feature>
<dbReference type="InterPro" id="IPR001965">
    <property type="entry name" value="Znf_PHD"/>
</dbReference>
<feature type="compositionally biased region" description="Basic and acidic residues" evidence="8">
    <location>
        <begin position="116"/>
        <end position="132"/>
    </location>
</feature>
<evidence type="ECO:0000256" key="5">
    <source>
        <dbReference type="ARBA" id="ARBA00023117"/>
    </source>
</evidence>
<proteinExistence type="predicted"/>
<protein>
    <submittedName>
        <fullName evidence="13">Nuclear body protein SP140-like protein isoform X1</fullName>
    </submittedName>
</protein>
<dbReference type="Gene3D" id="1.20.920.10">
    <property type="entry name" value="Bromodomain-like"/>
    <property type="match status" value="1"/>
</dbReference>
<evidence type="ECO:0000313" key="13">
    <source>
        <dbReference type="EMBL" id="GLD60518.1"/>
    </source>
</evidence>
<dbReference type="PANTHER" id="PTHR46386:SF1">
    <property type="entry name" value="NUCLEAR BODY PROTEIN SP140-LIKE PROTEIN"/>
    <property type="match status" value="1"/>
</dbReference>
<evidence type="ECO:0000256" key="4">
    <source>
        <dbReference type="ARBA" id="ARBA00022833"/>
    </source>
</evidence>
<keyword evidence="1" id="KW-0597">Phosphoprotein</keyword>
<dbReference type="SMART" id="SM00297">
    <property type="entry name" value="BROMO"/>
    <property type="match status" value="1"/>
</dbReference>
<evidence type="ECO:0000256" key="7">
    <source>
        <dbReference type="PROSITE-ProRule" id="PRU00146"/>
    </source>
</evidence>
<dbReference type="InterPro" id="IPR019787">
    <property type="entry name" value="Znf_PHD-finger"/>
</dbReference>
<dbReference type="SMART" id="SM00258">
    <property type="entry name" value="SAND"/>
    <property type="match status" value="2"/>
</dbReference>
<dbReference type="Proteomes" id="UP001279410">
    <property type="component" value="Unassembled WGS sequence"/>
</dbReference>
<feature type="domain" description="HSR" evidence="12">
    <location>
        <begin position="1"/>
        <end position="109"/>
    </location>
</feature>
<keyword evidence="5 6" id="KW-0103">Bromodomain</keyword>
<dbReference type="InterPro" id="IPR013083">
    <property type="entry name" value="Znf_RING/FYVE/PHD"/>
</dbReference>
<dbReference type="Pfam" id="PF13837">
    <property type="entry name" value="Myb_DNA-bind_4"/>
    <property type="match status" value="1"/>
</dbReference>